<feature type="domain" description="Trigger factor ribosome-binding bacterial" evidence="10">
    <location>
        <begin position="3"/>
        <end position="148"/>
    </location>
</feature>
<keyword evidence="7" id="KW-0143">Chaperone</keyword>
<dbReference type="GO" id="GO:0043022">
    <property type="term" value="F:ribosome binding"/>
    <property type="evidence" value="ECO:0007669"/>
    <property type="project" value="TreeGrafter"/>
</dbReference>
<keyword evidence="8" id="KW-0413">Isomerase</keyword>
<dbReference type="Pfam" id="PF05698">
    <property type="entry name" value="Trigger_C"/>
    <property type="match status" value="1"/>
</dbReference>
<evidence type="ECO:0000256" key="4">
    <source>
        <dbReference type="ARBA" id="ARBA00013194"/>
    </source>
</evidence>
<dbReference type="EC" id="5.2.1.8" evidence="4"/>
<dbReference type="InterPro" id="IPR008881">
    <property type="entry name" value="Trigger_fac_ribosome-bd_bac"/>
</dbReference>
<dbReference type="InterPro" id="IPR036611">
    <property type="entry name" value="Trigger_fac_ribosome-bd_sf"/>
</dbReference>
<dbReference type="SUPFAM" id="SSF102735">
    <property type="entry name" value="Trigger factor ribosome-binding domain"/>
    <property type="match status" value="1"/>
</dbReference>
<dbReference type="Pfam" id="PF05697">
    <property type="entry name" value="Trigger_N"/>
    <property type="match status" value="1"/>
</dbReference>
<evidence type="ECO:0000256" key="1">
    <source>
        <dbReference type="ARBA" id="ARBA00000971"/>
    </source>
</evidence>
<dbReference type="GO" id="GO:0003755">
    <property type="term" value="F:peptidyl-prolyl cis-trans isomerase activity"/>
    <property type="evidence" value="ECO:0007669"/>
    <property type="project" value="UniProtKB-KW"/>
</dbReference>
<accession>A0A1G2FZ93</accession>
<protein>
    <recommendedName>
        <fullName evidence="5">Trigger factor</fullName>
        <ecNumber evidence="4">5.2.1.8</ecNumber>
    </recommendedName>
    <alternativeName>
        <fullName evidence="9">PPIase</fullName>
    </alternativeName>
</protein>
<evidence type="ECO:0000313" key="12">
    <source>
        <dbReference type="EMBL" id="OGZ43405.1"/>
    </source>
</evidence>
<dbReference type="Gene3D" id="1.10.3120.10">
    <property type="entry name" value="Trigger factor, C-terminal domain"/>
    <property type="match status" value="1"/>
</dbReference>
<dbReference type="PANTHER" id="PTHR30560:SF3">
    <property type="entry name" value="TRIGGER FACTOR-LIKE PROTEIN TIG, CHLOROPLASTIC"/>
    <property type="match status" value="1"/>
</dbReference>
<dbReference type="Proteomes" id="UP000176700">
    <property type="component" value="Unassembled WGS sequence"/>
</dbReference>
<dbReference type="InterPro" id="IPR027304">
    <property type="entry name" value="Trigger_fact/SurA_dom_sf"/>
</dbReference>
<comment type="caution">
    <text evidence="12">The sequence shown here is derived from an EMBL/GenBank/DDBJ whole genome shotgun (WGS) entry which is preliminary data.</text>
</comment>
<dbReference type="GO" id="GO:0015031">
    <property type="term" value="P:protein transport"/>
    <property type="evidence" value="ECO:0007669"/>
    <property type="project" value="InterPro"/>
</dbReference>
<evidence type="ECO:0000256" key="5">
    <source>
        <dbReference type="ARBA" id="ARBA00016902"/>
    </source>
</evidence>
<dbReference type="InterPro" id="IPR037041">
    <property type="entry name" value="Trigger_fac_C_sf"/>
</dbReference>
<evidence type="ECO:0000259" key="10">
    <source>
        <dbReference type="Pfam" id="PF05697"/>
    </source>
</evidence>
<gene>
    <name evidence="12" type="ORF">A2W41_04035</name>
</gene>
<keyword evidence="6" id="KW-0697">Rotamase</keyword>
<dbReference type="InterPro" id="IPR005215">
    <property type="entry name" value="Trig_fac"/>
</dbReference>
<dbReference type="Gene3D" id="3.30.70.1050">
    <property type="entry name" value="Trigger factor ribosome-binding domain"/>
    <property type="match status" value="1"/>
</dbReference>
<dbReference type="InterPro" id="IPR008880">
    <property type="entry name" value="Trigger_fac_C"/>
</dbReference>
<comment type="subcellular location">
    <subcellularLocation>
        <location evidence="2">Cytoplasm</location>
    </subcellularLocation>
</comment>
<dbReference type="GO" id="GO:0043335">
    <property type="term" value="P:protein unfolding"/>
    <property type="evidence" value="ECO:0007669"/>
    <property type="project" value="TreeGrafter"/>
</dbReference>
<dbReference type="EMBL" id="MHNI01000007">
    <property type="protein sequence ID" value="OGZ43405.1"/>
    <property type="molecule type" value="Genomic_DNA"/>
</dbReference>
<comment type="catalytic activity">
    <reaction evidence="1">
        <text>[protein]-peptidylproline (omega=180) = [protein]-peptidylproline (omega=0)</text>
        <dbReference type="Rhea" id="RHEA:16237"/>
        <dbReference type="Rhea" id="RHEA-COMP:10747"/>
        <dbReference type="Rhea" id="RHEA-COMP:10748"/>
        <dbReference type="ChEBI" id="CHEBI:83833"/>
        <dbReference type="ChEBI" id="CHEBI:83834"/>
        <dbReference type="EC" id="5.2.1.8"/>
    </reaction>
</comment>
<evidence type="ECO:0000256" key="6">
    <source>
        <dbReference type="ARBA" id="ARBA00023110"/>
    </source>
</evidence>
<dbReference type="SUPFAM" id="SSF109998">
    <property type="entry name" value="Triger factor/SurA peptide-binding domain-like"/>
    <property type="match status" value="1"/>
</dbReference>
<evidence type="ECO:0000256" key="7">
    <source>
        <dbReference type="ARBA" id="ARBA00023186"/>
    </source>
</evidence>
<name>A0A1G2FZ93_9BACT</name>
<evidence type="ECO:0000256" key="3">
    <source>
        <dbReference type="ARBA" id="ARBA00005464"/>
    </source>
</evidence>
<dbReference type="GO" id="GO:0051083">
    <property type="term" value="P:'de novo' cotranslational protein folding"/>
    <property type="evidence" value="ECO:0007669"/>
    <property type="project" value="TreeGrafter"/>
</dbReference>
<dbReference type="AlphaFoldDB" id="A0A1G2FZ93"/>
<feature type="domain" description="Trigger factor C-terminal" evidence="11">
    <location>
        <begin position="179"/>
        <end position="312"/>
    </location>
</feature>
<evidence type="ECO:0000256" key="9">
    <source>
        <dbReference type="ARBA" id="ARBA00029986"/>
    </source>
</evidence>
<organism evidence="12 13">
    <name type="scientific">Candidatus Ryanbacteria bacterium RIFCSPHIGHO2_01_45_13</name>
    <dbReference type="NCBI Taxonomy" id="1802112"/>
    <lineage>
        <taxon>Bacteria</taxon>
        <taxon>Candidatus Ryaniibacteriota</taxon>
    </lineage>
</organism>
<comment type="similarity">
    <text evidence="3">Belongs to the FKBP-type PPIase family. Tig subfamily.</text>
</comment>
<evidence type="ECO:0000256" key="8">
    <source>
        <dbReference type="ARBA" id="ARBA00023235"/>
    </source>
</evidence>
<dbReference type="PANTHER" id="PTHR30560">
    <property type="entry name" value="TRIGGER FACTOR CHAPERONE AND PEPTIDYL-PROLYL CIS/TRANS ISOMERASE"/>
    <property type="match status" value="1"/>
</dbReference>
<sequence>MSNIKTKKLDGPYYEIESETPQETFSRFIKQATTQFIKETEIKGFRKGRAPEDLVIRQIGESALLERAAELTLSSEWPNILKEKKFEVIGHPEFQIIKIARGNPLVWRARFAIIPEVSLPDYKSIAKDVVVAESGKTITVEEKEVNDLLKWLVTSKAKKEQPSPKPDDDFAKSMGNFSTIDALKEHLRENILLDKKLKEKERIRVAILEKIAEKTNLEIPDVLITTEQDKMLKELNDTVTQMKLQWDDYLQKVKKSEQDIKNNYKEDAKRRVTYGLLLRAIAKEEHILASEEEVRRQANAILEQYAPAQREKIDEGHVREYAYGIIMNEKTFQILEKSD</sequence>
<proteinExistence type="inferred from homology"/>
<evidence type="ECO:0000313" key="13">
    <source>
        <dbReference type="Proteomes" id="UP000176700"/>
    </source>
</evidence>
<dbReference type="GO" id="GO:0005737">
    <property type="term" value="C:cytoplasm"/>
    <property type="evidence" value="ECO:0007669"/>
    <property type="project" value="UniProtKB-SubCell"/>
</dbReference>
<reference evidence="12 13" key="1">
    <citation type="journal article" date="2016" name="Nat. Commun.">
        <title>Thousands of microbial genomes shed light on interconnected biogeochemical processes in an aquifer system.</title>
        <authorList>
            <person name="Anantharaman K."/>
            <person name="Brown C.T."/>
            <person name="Hug L.A."/>
            <person name="Sharon I."/>
            <person name="Castelle C.J."/>
            <person name="Probst A.J."/>
            <person name="Thomas B.C."/>
            <person name="Singh A."/>
            <person name="Wilkins M.J."/>
            <person name="Karaoz U."/>
            <person name="Brodie E.L."/>
            <person name="Williams K.H."/>
            <person name="Hubbard S.S."/>
            <person name="Banfield J.F."/>
        </authorList>
    </citation>
    <scope>NUCLEOTIDE SEQUENCE [LARGE SCALE GENOMIC DNA]</scope>
</reference>
<evidence type="ECO:0000256" key="2">
    <source>
        <dbReference type="ARBA" id="ARBA00004496"/>
    </source>
</evidence>
<evidence type="ECO:0000259" key="11">
    <source>
        <dbReference type="Pfam" id="PF05698"/>
    </source>
</evidence>
<dbReference type="GO" id="GO:0044183">
    <property type="term" value="F:protein folding chaperone"/>
    <property type="evidence" value="ECO:0007669"/>
    <property type="project" value="TreeGrafter"/>
</dbReference>